<organism evidence="1 2">
    <name type="scientific">Tuber borchii</name>
    <name type="common">White truffle</name>
    <dbReference type="NCBI Taxonomy" id="42251"/>
    <lineage>
        <taxon>Eukaryota</taxon>
        <taxon>Fungi</taxon>
        <taxon>Dikarya</taxon>
        <taxon>Ascomycota</taxon>
        <taxon>Pezizomycotina</taxon>
        <taxon>Pezizomycetes</taxon>
        <taxon>Pezizales</taxon>
        <taxon>Tuberaceae</taxon>
        <taxon>Tuber</taxon>
    </lineage>
</organism>
<reference evidence="1 2" key="1">
    <citation type="submission" date="2017-04" db="EMBL/GenBank/DDBJ databases">
        <title>Draft genome sequence of Tuber borchii Vittad., a whitish edible truffle.</title>
        <authorList>
            <consortium name="DOE Joint Genome Institute"/>
            <person name="Murat C."/>
            <person name="Kuo A."/>
            <person name="Barry K.W."/>
            <person name="Clum A."/>
            <person name="Dockter R.B."/>
            <person name="Fauchery L."/>
            <person name="Iotti M."/>
            <person name="Kohler A."/>
            <person name="Labutti K."/>
            <person name="Lindquist E.A."/>
            <person name="Lipzen A."/>
            <person name="Ohm R.A."/>
            <person name="Wang M."/>
            <person name="Grigoriev I.V."/>
            <person name="Zambonelli A."/>
            <person name="Martin F.M."/>
        </authorList>
    </citation>
    <scope>NUCLEOTIDE SEQUENCE [LARGE SCALE GENOMIC DNA]</scope>
    <source>
        <strain evidence="1 2">Tbo3840</strain>
    </source>
</reference>
<dbReference type="AlphaFoldDB" id="A0A2T7A259"/>
<keyword evidence="2" id="KW-1185">Reference proteome</keyword>
<dbReference type="OrthoDB" id="4184514at2759"/>
<evidence type="ECO:0000313" key="1">
    <source>
        <dbReference type="EMBL" id="PUU81811.1"/>
    </source>
</evidence>
<accession>A0A2T7A259</accession>
<dbReference type="EMBL" id="NESQ01000039">
    <property type="protein sequence ID" value="PUU81811.1"/>
    <property type="molecule type" value="Genomic_DNA"/>
</dbReference>
<dbReference type="STRING" id="42251.A0A2T7A259"/>
<comment type="caution">
    <text evidence="1">The sequence shown here is derived from an EMBL/GenBank/DDBJ whole genome shotgun (WGS) entry which is preliminary data.</text>
</comment>
<sequence length="553" mass="62272">MNAPRPLALKVDHLVALMSVAIGDKAHHTHRQNPIPLTDITGGILDYDEGKKRTFPILDALASICVSNPEKQVVALGLQLKLSEGKLCLTIAQNEQVKSGLVNYLQQVWSMLQGMSVKFKAKRSALGQTAESEQYRRVSPNIPDDVAWDSRIRLFRCIYLYTRDKNQKRVKKPLDTLAEFMERFYKSQGTQHTGSRADLDFAFRALRGAYKNFDSKVTVPQDDRFWESLYALLEEATCAVTRIIQNHPVFCSVLVNEVALDNERKNSVVFDLGHALQKLTSQHRNIQCLIAFANSPRLQSVLGCQLTIITVPANPKRPIALPLLAVNWKEIIQTMVPPHKSVGGKWVEKEAASLVSALAKHRNVNAPVHCECALIEYYTKGAKSTRGLNRVPKVSNATTVPLGYRCEENRQPASGRADEWKVVGRKEGSARSVKVSDQWKLVPPFNYIGVSKLSCAACQMWMDGYNKRGGKTFYTRGSHGKWYFPWATPRVGERELSHYMISEITRTYYEHCRANERVRRLSDGSNSGMDHLGTSGKRRTQDLASALLETMRL</sequence>
<dbReference type="Proteomes" id="UP000244722">
    <property type="component" value="Unassembled WGS sequence"/>
</dbReference>
<proteinExistence type="predicted"/>
<dbReference type="Pfam" id="PF14441">
    <property type="entry name" value="OTT_1508_deam"/>
    <property type="match status" value="1"/>
</dbReference>
<evidence type="ECO:0000313" key="2">
    <source>
        <dbReference type="Proteomes" id="UP000244722"/>
    </source>
</evidence>
<protein>
    <submittedName>
        <fullName evidence="1">Uncharacterized protein</fullName>
    </submittedName>
</protein>
<name>A0A2T7A259_TUBBO</name>
<dbReference type="InterPro" id="IPR027796">
    <property type="entry name" value="OTT_1508_deam-like"/>
</dbReference>
<gene>
    <name evidence="1" type="ORF">B9Z19DRAFT_1062375</name>
</gene>